<protein>
    <submittedName>
        <fullName evidence="1">Uncharacterized protein</fullName>
    </submittedName>
</protein>
<evidence type="ECO:0000313" key="2">
    <source>
        <dbReference type="Proteomes" id="UP000317410"/>
    </source>
</evidence>
<evidence type="ECO:0000313" key="1">
    <source>
        <dbReference type="EMBL" id="GEC76001.1"/>
    </source>
</evidence>
<name>A0A4Y4B634_MICMQ</name>
<accession>A0A4Y4B634</accession>
<dbReference type="AlphaFoldDB" id="A0A4Y4B634"/>
<organism evidence="1 2">
    <name type="scientific">Microbacterium maritypicum</name>
    <name type="common">Microbacterium liquefaciens</name>
    <dbReference type="NCBI Taxonomy" id="33918"/>
    <lineage>
        <taxon>Bacteria</taxon>
        <taxon>Bacillati</taxon>
        <taxon>Actinomycetota</taxon>
        <taxon>Actinomycetes</taxon>
        <taxon>Micrococcales</taxon>
        <taxon>Microbacteriaceae</taxon>
        <taxon>Microbacterium</taxon>
    </lineage>
</organism>
<dbReference type="Proteomes" id="UP000317410">
    <property type="component" value="Unassembled WGS sequence"/>
</dbReference>
<reference evidence="1 2" key="1">
    <citation type="submission" date="2019-06" db="EMBL/GenBank/DDBJ databases">
        <title>Whole genome shotgun sequence of Microbacterium liquefaciens NBRC 15037.</title>
        <authorList>
            <person name="Hosoyama A."/>
            <person name="Uohara A."/>
            <person name="Ohji S."/>
            <person name="Ichikawa N."/>
        </authorList>
    </citation>
    <scope>NUCLEOTIDE SEQUENCE [LARGE SCALE GENOMIC DNA]</scope>
    <source>
        <strain evidence="1 2">NBRC 15037</strain>
    </source>
</reference>
<comment type="caution">
    <text evidence="1">The sequence shown here is derived from an EMBL/GenBank/DDBJ whole genome shotgun (WGS) entry which is preliminary data.</text>
</comment>
<dbReference type="EMBL" id="BJNQ01000014">
    <property type="protein sequence ID" value="GEC76001.1"/>
    <property type="molecule type" value="Genomic_DNA"/>
</dbReference>
<proteinExistence type="predicted"/>
<gene>
    <name evidence="1" type="ORF">MLI01_21460</name>
</gene>
<sequence>MSVEWEDAGMHHRVDRAAVESILKRMDAAIAVRNTAVADIATLSGLVAARVPALAVLIVGCDRSSTTRSSVR</sequence>